<evidence type="ECO:0000256" key="1">
    <source>
        <dbReference type="SAM" id="MobiDB-lite"/>
    </source>
</evidence>
<accession>A0A7V8FLJ7</accession>
<dbReference type="InterPro" id="IPR013108">
    <property type="entry name" value="Amidohydro_3"/>
</dbReference>
<dbReference type="InterPro" id="IPR050378">
    <property type="entry name" value="Metallo-dep_Hydrolases_sf"/>
</dbReference>
<name>A0A7V8FLJ7_9BURK</name>
<proteinExistence type="predicted"/>
<gene>
    <name evidence="3" type="primary">dan_3</name>
    <name evidence="3" type="ORF">GAK30_03222</name>
</gene>
<dbReference type="AlphaFoldDB" id="A0A7V8FLJ7"/>
<dbReference type="Gene3D" id="2.30.40.10">
    <property type="entry name" value="Urease, subunit C, domain 1"/>
    <property type="match status" value="1"/>
</dbReference>
<evidence type="ECO:0000313" key="4">
    <source>
        <dbReference type="Proteomes" id="UP000461670"/>
    </source>
</evidence>
<comment type="caution">
    <text evidence="3">The sequence shown here is derived from an EMBL/GenBank/DDBJ whole genome shotgun (WGS) entry which is preliminary data.</text>
</comment>
<reference evidence="4" key="1">
    <citation type="journal article" date="2020" name="MBio">
        <title>Horizontal gene transfer to a defensive symbiont with a reduced genome amongst a multipartite beetle microbiome.</title>
        <authorList>
            <person name="Waterworth S.C."/>
            <person name="Florez L.V."/>
            <person name="Rees E.R."/>
            <person name="Hertweck C."/>
            <person name="Kaltenpoth M."/>
            <person name="Kwan J.C."/>
        </authorList>
    </citation>
    <scope>NUCLEOTIDE SEQUENCE [LARGE SCALE GENOMIC DNA]</scope>
</reference>
<dbReference type="Proteomes" id="UP000461670">
    <property type="component" value="Unassembled WGS sequence"/>
</dbReference>
<dbReference type="PANTHER" id="PTHR11647">
    <property type="entry name" value="HYDRANTOINASE/DIHYDROPYRIMIDINASE FAMILY MEMBER"/>
    <property type="match status" value="1"/>
</dbReference>
<evidence type="ECO:0000259" key="2">
    <source>
        <dbReference type="Pfam" id="PF07969"/>
    </source>
</evidence>
<feature type="region of interest" description="Disordered" evidence="1">
    <location>
        <begin position="99"/>
        <end position="129"/>
    </location>
</feature>
<protein>
    <submittedName>
        <fullName evidence="3">D-aminoacylase</fullName>
    </submittedName>
</protein>
<evidence type="ECO:0000313" key="3">
    <source>
        <dbReference type="EMBL" id="KAF1019254.1"/>
    </source>
</evidence>
<dbReference type="SUPFAM" id="SSF51338">
    <property type="entry name" value="Composite domain of metallo-dependent hydrolases"/>
    <property type="match status" value="1"/>
</dbReference>
<feature type="domain" description="Amidohydrolase 3" evidence="2">
    <location>
        <begin position="46"/>
        <end position="74"/>
    </location>
</feature>
<dbReference type="InterPro" id="IPR011059">
    <property type="entry name" value="Metal-dep_hydrolase_composite"/>
</dbReference>
<sequence>MADFDLLLRHGTLIDGSGAPRRAADVGLRGARVAAIGDLSACRGAQEIDAGGLVVAPGFIDAHTHDDRYLARLEAAPAAVNAACLVGHTTLRAAAMDSLSRGDAGQHRGDGPGGRGARALRRRVCEPSP</sequence>
<dbReference type="EMBL" id="WNDQ01000060">
    <property type="protein sequence ID" value="KAF1019254.1"/>
    <property type="molecule type" value="Genomic_DNA"/>
</dbReference>
<dbReference type="PANTHER" id="PTHR11647:SF1">
    <property type="entry name" value="COLLAPSIN RESPONSE MEDIATOR PROTEIN"/>
    <property type="match status" value="1"/>
</dbReference>
<dbReference type="GO" id="GO:0016812">
    <property type="term" value="F:hydrolase activity, acting on carbon-nitrogen (but not peptide) bonds, in cyclic amides"/>
    <property type="evidence" value="ECO:0007669"/>
    <property type="project" value="TreeGrafter"/>
</dbReference>
<organism evidence="3 4">
    <name type="scientific">Paracidovorax wautersii</name>
    <dbReference type="NCBI Taxonomy" id="1177982"/>
    <lineage>
        <taxon>Bacteria</taxon>
        <taxon>Pseudomonadati</taxon>
        <taxon>Pseudomonadota</taxon>
        <taxon>Betaproteobacteria</taxon>
        <taxon>Burkholderiales</taxon>
        <taxon>Comamonadaceae</taxon>
        <taxon>Paracidovorax</taxon>
    </lineage>
</organism>
<dbReference type="Pfam" id="PF07969">
    <property type="entry name" value="Amidohydro_3"/>
    <property type="match status" value="1"/>
</dbReference>
<dbReference type="Gene3D" id="3.20.20.140">
    <property type="entry name" value="Metal-dependent hydrolases"/>
    <property type="match status" value="2"/>
</dbReference>
<dbReference type="GO" id="GO:0005829">
    <property type="term" value="C:cytosol"/>
    <property type="evidence" value="ECO:0007669"/>
    <property type="project" value="TreeGrafter"/>
</dbReference>